<feature type="signal peptide" evidence="1">
    <location>
        <begin position="1"/>
        <end position="16"/>
    </location>
</feature>
<dbReference type="WBParaSite" id="Hba_08006">
    <property type="protein sequence ID" value="Hba_08006"/>
    <property type="gene ID" value="Hba_08006"/>
</dbReference>
<dbReference type="AlphaFoldDB" id="A0A1I7WSE2"/>
<evidence type="ECO:0000313" key="3">
    <source>
        <dbReference type="WBParaSite" id="Hba_08006"/>
    </source>
</evidence>
<keyword evidence="1" id="KW-0732">Signal</keyword>
<keyword evidence="2" id="KW-1185">Reference proteome</keyword>
<reference evidence="3" key="1">
    <citation type="submission" date="2016-11" db="UniProtKB">
        <authorList>
            <consortium name="WormBaseParasite"/>
        </authorList>
    </citation>
    <scope>IDENTIFICATION</scope>
</reference>
<evidence type="ECO:0000313" key="2">
    <source>
        <dbReference type="Proteomes" id="UP000095283"/>
    </source>
</evidence>
<protein>
    <submittedName>
        <fullName evidence="3">Ig-like domain-containing protein</fullName>
    </submittedName>
</protein>
<accession>A0A1I7WSE2</accession>
<sequence>MIRSLLVSLVIEFVIAGDESCHNECFKLNTGMVNMSCMFSSLPIPASVTWLHKPPNSISWTDFPCSSKDETKQCWFKYMHYFDC</sequence>
<name>A0A1I7WSE2_HETBA</name>
<proteinExistence type="predicted"/>
<feature type="chain" id="PRO_5009310844" evidence="1">
    <location>
        <begin position="17"/>
        <end position="84"/>
    </location>
</feature>
<organism evidence="2 3">
    <name type="scientific">Heterorhabditis bacteriophora</name>
    <name type="common">Entomopathogenic nematode worm</name>
    <dbReference type="NCBI Taxonomy" id="37862"/>
    <lineage>
        <taxon>Eukaryota</taxon>
        <taxon>Metazoa</taxon>
        <taxon>Ecdysozoa</taxon>
        <taxon>Nematoda</taxon>
        <taxon>Chromadorea</taxon>
        <taxon>Rhabditida</taxon>
        <taxon>Rhabditina</taxon>
        <taxon>Rhabditomorpha</taxon>
        <taxon>Strongyloidea</taxon>
        <taxon>Heterorhabditidae</taxon>
        <taxon>Heterorhabditis</taxon>
    </lineage>
</organism>
<dbReference type="Proteomes" id="UP000095283">
    <property type="component" value="Unplaced"/>
</dbReference>
<evidence type="ECO:0000256" key="1">
    <source>
        <dbReference type="SAM" id="SignalP"/>
    </source>
</evidence>